<evidence type="ECO:0000313" key="7">
    <source>
        <dbReference type="EMBL" id="XDI04625.1"/>
    </source>
</evidence>
<feature type="binding site" evidence="5">
    <location>
        <position position="286"/>
    </location>
    <ligand>
        <name>substrate</name>
    </ligand>
</feature>
<dbReference type="Pfam" id="PF00962">
    <property type="entry name" value="A_deaminase"/>
    <property type="match status" value="1"/>
</dbReference>
<dbReference type="HAMAP" id="MF_01962">
    <property type="entry name" value="Adenine_deaminase"/>
    <property type="match status" value="1"/>
</dbReference>
<feature type="binding site" evidence="5">
    <location>
        <position position="204"/>
    </location>
    <ligand>
        <name>Zn(2+)</name>
        <dbReference type="ChEBI" id="CHEBI:29105"/>
        <note>catalytic</note>
    </ligand>
</feature>
<sequence>MTATEPGAAATASVTAGLAFCELHVHIEGTLEPATIIALARSKGIELPYADEAAFARAYRFDDLQSFLGLYYDNMQVLQNEDDFFELGAAYLRRAHAGGVMHAEMFVDPQAHSKRGVFERVVLAGLHRAIAIVGEETGMTASIIVCVVRDEPVGDAMRMLDNVLESGFTVVGIGLDSAEVGYPPSLFSGVFERARAAGLHTVAHAGEEGPAEYVREALDLLGAERIDHGNRALDDRALVARLARDQVPLTMCPLSNVRLKGIPDIRSFPLRPALDAGLLVTINSDDPAYFGGYLDDNLRAVIATFELTRPEVEALAANSVTASFTGPGAH</sequence>
<comment type="function">
    <text evidence="5">Catalyzes the hydrolytic deamination of adenine to hypoxanthine. Plays an important role in the purine salvage pathway and in nitrogen catabolism.</text>
</comment>
<dbReference type="PANTHER" id="PTHR43114">
    <property type="entry name" value="ADENINE DEAMINASE"/>
    <property type="match status" value="1"/>
</dbReference>
<evidence type="ECO:0000256" key="5">
    <source>
        <dbReference type="HAMAP-Rule" id="MF_01962"/>
    </source>
</evidence>
<feature type="active site" description="Proton donor" evidence="5">
    <location>
        <position position="207"/>
    </location>
</feature>
<dbReference type="GO" id="GO:0009117">
    <property type="term" value="P:nucleotide metabolic process"/>
    <property type="evidence" value="ECO:0007669"/>
    <property type="project" value="UniProtKB-KW"/>
</dbReference>
<accession>A0AB39BER9</accession>
<keyword evidence="1 5" id="KW-0479">Metal-binding</keyword>
<dbReference type="SUPFAM" id="SSF51556">
    <property type="entry name" value="Metallo-dependent hydrolases"/>
    <property type="match status" value="1"/>
</dbReference>
<organism evidence="7">
    <name type="scientific">Herbiconiux sp. A18JL235</name>
    <dbReference type="NCBI Taxonomy" id="3152363"/>
    <lineage>
        <taxon>Bacteria</taxon>
        <taxon>Bacillati</taxon>
        <taxon>Actinomycetota</taxon>
        <taxon>Actinomycetes</taxon>
        <taxon>Micrococcales</taxon>
        <taxon>Microbacteriaceae</taxon>
        <taxon>Herbiconiux</taxon>
    </lineage>
</organism>
<dbReference type="RefSeq" id="WP_368497030.1">
    <property type="nucleotide sequence ID" value="NZ_CP162511.1"/>
</dbReference>
<comment type="cofactor">
    <cofactor evidence="5">
        <name>Zn(2+)</name>
        <dbReference type="ChEBI" id="CHEBI:29105"/>
    </cofactor>
    <text evidence="5">Binds 1 zinc ion per subunit.</text>
</comment>
<dbReference type="GO" id="GO:0043103">
    <property type="term" value="P:hypoxanthine salvage"/>
    <property type="evidence" value="ECO:0007669"/>
    <property type="project" value="UniProtKB-UniRule"/>
</dbReference>
<proteinExistence type="inferred from homology"/>
<dbReference type="NCBIfam" id="TIGR01430">
    <property type="entry name" value="aden_deam"/>
    <property type="match status" value="1"/>
</dbReference>
<evidence type="ECO:0000256" key="2">
    <source>
        <dbReference type="ARBA" id="ARBA00022801"/>
    </source>
</evidence>
<keyword evidence="2 5" id="KW-0378">Hydrolase</keyword>
<name>A0AB39BER9_9MICO</name>
<dbReference type="InterPro" id="IPR001365">
    <property type="entry name" value="A_deaminase_dom"/>
</dbReference>
<feature type="binding site" evidence="5">
    <location>
        <position position="24"/>
    </location>
    <ligand>
        <name>Zn(2+)</name>
        <dbReference type="ChEBI" id="CHEBI:29105"/>
        <note>catalytic</note>
    </ligand>
</feature>
<feature type="domain" description="Adenosine deaminase" evidence="6">
    <location>
        <begin position="21"/>
        <end position="325"/>
    </location>
</feature>
<keyword evidence="3 5" id="KW-0862">Zinc</keyword>
<protein>
    <recommendedName>
        <fullName evidence="5">Adenine deaminase</fullName>
        <shortName evidence="5">ADE</shortName>
        <ecNumber evidence="5">3.5.4.2</ecNumber>
    </recommendedName>
    <alternativeName>
        <fullName evidence="5">Adenine aminohydrolase</fullName>
        <shortName evidence="5">AAH</shortName>
    </alternativeName>
</protein>
<evidence type="ECO:0000259" key="6">
    <source>
        <dbReference type="Pfam" id="PF00962"/>
    </source>
</evidence>
<dbReference type="Gene3D" id="3.20.20.140">
    <property type="entry name" value="Metal-dependent hydrolases"/>
    <property type="match status" value="1"/>
</dbReference>
<comment type="similarity">
    <text evidence="5">Belongs to the metallo-dependent hydrolases superfamily. Adenosine and AMP deaminases family. Adenine deaminase type 2 subfamily.</text>
</comment>
<dbReference type="EMBL" id="CP162511">
    <property type="protein sequence ID" value="XDI04625.1"/>
    <property type="molecule type" value="Genomic_DNA"/>
</dbReference>
<dbReference type="GO" id="GO:0005829">
    <property type="term" value="C:cytosol"/>
    <property type="evidence" value="ECO:0007669"/>
    <property type="project" value="TreeGrafter"/>
</dbReference>
<evidence type="ECO:0000256" key="4">
    <source>
        <dbReference type="ARBA" id="ARBA00023080"/>
    </source>
</evidence>
<dbReference type="InterPro" id="IPR028892">
    <property type="entry name" value="ADE"/>
</dbReference>
<evidence type="ECO:0000256" key="3">
    <source>
        <dbReference type="ARBA" id="ARBA00022833"/>
    </source>
</evidence>
<comment type="catalytic activity">
    <reaction evidence="5">
        <text>adenine + H2O + H(+) = hypoxanthine + NH4(+)</text>
        <dbReference type="Rhea" id="RHEA:23688"/>
        <dbReference type="ChEBI" id="CHEBI:15377"/>
        <dbReference type="ChEBI" id="CHEBI:15378"/>
        <dbReference type="ChEBI" id="CHEBI:16708"/>
        <dbReference type="ChEBI" id="CHEBI:17368"/>
        <dbReference type="ChEBI" id="CHEBI:28938"/>
        <dbReference type="EC" id="3.5.4.2"/>
    </reaction>
</comment>
<feature type="binding site" evidence="5">
    <location>
        <position position="285"/>
    </location>
    <ligand>
        <name>Zn(2+)</name>
        <dbReference type="ChEBI" id="CHEBI:29105"/>
        <note>catalytic</note>
    </ligand>
</feature>
<dbReference type="AlphaFoldDB" id="A0AB39BER9"/>
<dbReference type="PANTHER" id="PTHR43114:SF6">
    <property type="entry name" value="ADENINE DEAMINASE"/>
    <property type="match status" value="1"/>
</dbReference>
<dbReference type="GO" id="GO:0008270">
    <property type="term" value="F:zinc ion binding"/>
    <property type="evidence" value="ECO:0007669"/>
    <property type="project" value="UniProtKB-UniRule"/>
</dbReference>
<dbReference type="InterPro" id="IPR032466">
    <property type="entry name" value="Metal_Hydrolase"/>
</dbReference>
<dbReference type="GO" id="GO:0000034">
    <property type="term" value="F:adenine deaminase activity"/>
    <property type="evidence" value="ECO:0007669"/>
    <property type="project" value="UniProtKB-UniRule"/>
</dbReference>
<reference evidence="7" key="1">
    <citation type="submission" date="2024-05" db="EMBL/GenBank/DDBJ databases">
        <title>Herbiconiux sp. A18JL235.</title>
        <authorList>
            <person name="Zhang G."/>
        </authorList>
    </citation>
    <scope>NUCLEOTIDE SEQUENCE</scope>
    <source>
        <strain evidence="7">A18JL235</strain>
    </source>
</reference>
<dbReference type="GO" id="GO:0006146">
    <property type="term" value="P:adenine catabolic process"/>
    <property type="evidence" value="ECO:0007669"/>
    <property type="project" value="UniProtKB-UniRule"/>
</dbReference>
<dbReference type="EC" id="3.5.4.2" evidence="5"/>
<evidence type="ECO:0000256" key="1">
    <source>
        <dbReference type="ARBA" id="ARBA00022723"/>
    </source>
</evidence>
<feature type="site" description="Important for catalytic activity" evidence="5">
    <location>
        <position position="228"/>
    </location>
</feature>
<keyword evidence="4 5" id="KW-0546">Nucleotide metabolism</keyword>
<feature type="binding site" evidence="5">
    <location>
        <position position="26"/>
    </location>
    <ligand>
        <name>Zn(2+)</name>
        <dbReference type="ChEBI" id="CHEBI:29105"/>
        <note>catalytic</note>
    </ligand>
</feature>
<dbReference type="InterPro" id="IPR006330">
    <property type="entry name" value="Ado/ade_deaminase"/>
</dbReference>
<gene>
    <name evidence="7" type="primary">add</name>
    <name evidence="7" type="ORF">ABFY20_14965</name>
</gene>